<feature type="region of interest" description="Disordered" evidence="9">
    <location>
        <begin position="1"/>
        <end position="72"/>
    </location>
</feature>
<dbReference type="PROSITE" id="PS50294">
    <property type="entry name" value="WD_REPEATS_REGION"/>
    <property type="match status" value="1"/>
</dbReference>
<dbReference type="GO" id="GO:0045943">
    <property type="term" value="P:positive regulation of transcription by RNA polymerase I"/>
    <property type="evidence" value="ECO:0007669"/>
    <property type="project" value="InterPro"/>
</dbReference>
<dbReference type="InterPro" id="IPR015943">
    <property type="entry name" value="WD40/YVTN_repeat-like_dom_sf"/>
</dbReference>
<dbReference type="Pfam" id="PF23869">
    <property type="entry name" value="Beta-prop_WDR75_1st"/>
    <property type="match status" value="1"/>
</dbReference>
<dbReference type="SUPFAM" id="SSF50998">
    <property type="entry name" value="Quinoprotein alcohol dehydrogenase-like"/>
    <property type="match status" value="1"/>
</dbReference>
<dbReference type="InterPro" id="IPR053826">
    <property type="entry name" value="WDR75"/>
</dbReference>
<dbReference type="AlphaFoldDB" id="A0A367LG10"/>
<dbReference type="Proteomes" id="UP000253664">
    <property type="component" value="Unassembled WGS sequence"/>
</dbReference>
<feature type="compositionally biased region" description="Basic and acidic residues" evidence="9">
    <location>
        <begin position="37"/>
        <end position="48"/>
    </location>
</feature>
<dbReference type="EMBL" id="LKCN02000007">
    <property type="protein sequence ID" value="RCI13327.1"/>
    <property type="molecule type" value="Genomic_DNA"/>
</dbReference>
<keyword evidence="2" id="KW-0690">Ribosome biogenesis</keyword>
<dbReference type="STRING" id="1330021.A0A367LG10"/>
<dbReference type="Gene3D" id="2.130.10.10">
    <property type="entry name" value="YVTN repeat-like/Quinoprotein amine dehydrogenase"/>
    <property type="match status" value="2"/>
</dbReference>
<protein>
    <recommendedName>
        <fullName evidence="12">Anaphase-promoting complex subunit 4 WD40 domain-containing protein</fullName>
    </recommendedName>
</protein>
<organism evidence="10 11">
    <name type="scientific">Ophiocordyceps polyrhachis-furcata BCC 54312</name>
    <dbReference type="NCBI Taxonomy" id="1330021"/>
    <lineage>
        <taxon>Eukaryota</taxon>
        <taxon>Fungi</taxon>
        <taxon>Dikarya</taxon>
        <taxon>Ascomycota</taxon>
        <taxon>Pezizomycotina</taxon>
        <taxon>Sordariomycetes</taxon>
        <taxon>Hypocreomycetidae</taxon>
        <taxon>Hypocreales</taxon>
        <taxon>Ophiocordycipitaceae</taxon>
        <taxon>Ophiocordyceps</taxon>
    </lineage>
</organism>
<evidence type="ECO:0000256" key="2">
    <source>
        <dbReference type="ARBA" id="ARBA00022517"/>
    </source>
</evidence>
<feature type="compositionally biased region" description="Basic and acidic residues" evidence="9">
    <location>
        <begin position="57"/>
        <end position="66"/>
    </location>
</feature>
<dbReference type="GO" id="GO:0006364">
    <property type="term" value="P:rRNA processing"/>
    <property type="evidence" value="ECO:0007669"/>
    <property type="project" value="UniProtKB-KW"/>
</dbReference>
<dbReference type="PANTHER" id="PTHR44215">
    <property type="entry name" value="WD REPEAT-CONTAINING PROTEIN 75"/>
    <property type="match status" value="1"/>
</dbReference>
<dbReference type="GO" id="GO:2000234">
    <property type="term" value="P:positive regulation of rRNA processing"/>
    <property type="evidence" value="ECO:0007669"/>
    <property type="project" value="TreeGrafter"/>
</dbReference>
<dbReference type="PANTHER" id="PTHR44215:SF1">
    <property type="entry name" value="WD REPEAT-CONTAINING PROTEIN 75"/>
    <property type="match status" value="1"/>
</dbReference>
<feature type="compositionally biased region" description="Acidic residues" evidence="9">
    <location>
        <begin position="877"/>
        <end position="921"/>
    </location>
</feature>
<evidence type="ECO:0000256" key="4">
    <source>
        <dbReference type="ARBA" id="ARBA00022574"/>
    </source>
</evidence>
<feature type="compositionally biased region" description="Basic and acidic residues" evidence="9">
    <location>
        <begin position="865"/>
        <end position="876"/>
    </location>
</feature>
<dbReference type="InterPro" id="IPR011047">
    <property type="entry name" value="Quinoprotein_ADH-like_sf"/>
</dbReference>
<evidence type="ECO:0000313" key="11">
    <source>
        <dbReference type="Proteomes" id="UP000253664"/>
    </source>
</evidence>
<evidence type="ECO:0000256" key="7">
    <source>
        <dbReference type="ARBA" id="ARBA00023242"/>
    </source>
</evidence>
<evidence type="ECO:0000313" key="10">
    <source>
        <dbReference type="EMBL" id="RCI13327.1"/>
    </source>
</evidence>
<feature type="region of interest" description="Disordered" evidence="9">
    <location>
        <begin position="865"/>
        <end position="925"/>
    </location>
</feature>
<dbReference type="GO" id="GO:0003723">
    <property type="term" value="F:RNA binding"/>
    <property type="evidence" value="ECO:0007669"/>
    <property type="project" value="InterPro"/>
</dbReference>
<dbReference type="SMART" id="SM00320">
    <property type="entry name" value="WD40"/>
    <property type="match status" value="3"/>
</dbReference>
<dbReference type="InterPro" id="IPR001680">
    <property type="entry name" value="WD40_rpt"/>
</dbReference>
<keyword evidence="11" id="KW-1185">Reference proteome</keyword>
<evidence type="ECO:0000256" key="1">
    <source>
        <dbReference type="ARBA" id="ARBA00004604"/>
    </source>
</evidence>
<keyword evidence="4 8" id="KW-0853">WD repeat</keyword>
<keyword evidence="3" id="KW-0698">rRNA processing</keyword>
<evidence type="ECO:0000256" key="9">
    <source>
        <dbReference type="SAM" id="MobiDB-lite"/>
    </source>
</evidence>
<accession>A0A367LG10</accession>
<sequence>MAGQNSPQVKDNKAQKRKREAGESETKSKRHRHGRRHNQDNANKKPDRCTATASDSLVKKSQDLSHHSGSGWRISKPMGGRILDIDPILTADERFLILLYNTSVQVYNASNSLLIRRIPICSLDASAPPGSSPASITAARLSSENREFIWVACSDGAVYHVDWTVGKEISPTFRTASRTAKAMVVVPFASEGNGEMIIIAESAKDHCMAVIAYHCQAGSVSGSKTIHTQTSKKRAKHESGLHLLEASRDGKVLTGALSDCLFVCVASGAGEGEFSQVQYKAFSFEVPEIITTIDIRMHAETSLLQGNDMASNEEQSDAVDIIVGGARGNIYVYGDVVSRAQSAAKDGISVSKLHWHRKAVHSAKWSRDGNYIISGGSENTLVLWQVDTSKKNFLPHLSGTVENIVVSEGGSSYVVHLDDNSVMVISTAEMEPTAYVSGIQSAVAEVMTPKDLLVKRCFTVTDRVRRPVPAAINFKESSRLHICVGNGRQGTMWGDFSAPLLQTFDLHTFASVGKQALARTRPTEVNATAQGHTIDEPLITHIAFSGDGKWLASVDEWKPAEGDLGYKLDEQIMRERREVYLKFWQVSDGDEPMTLASRINDPHGTSQSETVLGLAANPATTDFATIGSDGTIRLWRPRARKQAQGVTAGDNALFWRCTWLAEVGAGSGRELMTDAASGEARKAQGSIAFSEDGSTLFAAFGAGDSGAVYVIDTASGEVVRMLDGLWSGQLHAISVLSSFLILLSQELRVYDVVSDELRYGIVVPKTSEVHELLQLATDRSSGHFAVALPKGSSSSVGVFHPDDPEPLLVRSIPHRIVSLVSAPSASGFVAIDDVAQVWVVTEGSDPTAVATVQSLQDLRLDGLTEADGHGGIHIGEDEGAESDAEMEDKSGEEEEEEEEEEDDDDDDDDDEGEDVVMDDSDWTPTAVPRQYLADIFDAAPAFAAPSAEEMFYKVVDLLARPVPMASA</sequence>
<evidence type="ECO:0000256" key="3">
    <source>
        <dbReference type="ARBA" id="ARBA00022552"/>
    </source>
</evidence>
<evidence type="ECO:0000256" key="6">
    <source>
        <dbReference type="ARBA" id="ARBA00023163"/>
    </source>
</evidence>
<dbReference type="Pfam" id="PF00400">
    <property type="entry name" value="WD40"/>
    <property type="match status" value="1"/>
</dbReference>
<comment type="subcellular location">
    <subcellularLocation>
        <location evidence="1">Nucleus</location>
        <location evidence="1">Nucleolus</location>
    </subcellularLocation>
</comment>
<gene>
    <name evidence="10" type="ORF">L249_0325</name>
</gene>
<evidence type="ECO:0008006" key="12">
    <source>
        <dbReference type="Google" id="ProtNLM"/>
    </source>
</evidence>
<dbReference type="GO" id="GO:0032040">
    <property type="term" value="C:small-subunit processome"/>
    <property type="evidence" value="ECO:0007669"/>
    <property type="project" value="InterPro"/>
</dbReference>
<feature type="repeat" description="WD" evidence="8">
    <location>
        <begin position="353"/>
        <end position="394"/>
    </location>
</feature>
<dbReference type="PROSITE" id="PS50082">
    <property type="entry name" value="WD_REPEATS_2"/>
    <property type="match status" value="2"/>
</dbReference>
<comment type="caution">
    <text evidence="10">The sequence shown here is derived from an EMBL/GenBank/DDBJ whole genome shotgun (WGS) entry which is preliminary data.</text>
</comment>
<evidence type="ECO:0000256" key="8">
    <source>
        <dbReference type="PROSITE-ProRule" id="PRU00221"/>
    </source>
</evidence>
<feature type="compositionally biased region" description="Basic and acidic residues" evidence="9">
    <location>
        <begin position="10"/>
        <end position="27"/>
    </location>
</feature>
<proteinExistence type="predicted"/>
<reference evidence="10 11" key="1">
    <citation type="journal article" date="2015" name="BMC Genomics">
        <title>Insights from the genome of Ophiocordyceps polyrhachis-furcata to pathogenicity and host specificity in insect fungi.</title>
        <authorList>
            <person name="Wichadakul D."/>
            <person name="Kobmoo N."/>
            <person name="Ingsriswang S."/>
            <person name="Tangphatsornruang S."/>
            <person name="Chantasingh D."/>
            <person name="Luangsa-ard J.J."/>
            <person name="Eurwilaichitr L."/>
        </authorList>
    </citation>
    <scope>NUCLEOTIDE SEQUENCE [LARGE SCALE GENOMIC DNA]</scope>
    <source>
        <strain evidence="10 11">BCC 54312</strain>
    </source>
</reference>
<name>A0A367LG10_9HYPO</name>
<keyword evidence="5" id="KW-0677">Repeat</keyword>
<feature type="repeat" description="WD" evidence="8">
    <location>
        <begin position="604"/>
        <end position="635"/>
    </location>
</feature>
<keyword evidence="7" id="KW-0539">Nucleus</keyword>
<keyword evidence="6" id="KW-0804">Transcription</keyword>
<dbReference type="OrthoDB" id="4096at2759"/>
<evidence type="ECO:0000256" key="5">
    <source>
        <dbReference type="ARBA" id="ARBA00022737"/>
    </source>
</evidence>